<dbReference type="InterPro" id="IPR038573">
    <property type="entry name" value="BrnT_sf"/>
</dbReference>
<dbReference type="Proteomes" id="UP000268844">
    <property type="component" value="Unassembled WGS sequence"/>
</dbReference>
<evidence type="ECO:0008006" key="3">
    <source>
        <dbReference type="Google" id="ProtNLM"/>
    </source>
</evidence>
<sequence length="91" mass="10863">MEYEWDEDKRLSNIAKHGVDFRVAAFIFEQPVHMTSDQRNDYGEFRYRAIGYVDDECFVVVHTRRDDVIRLISAWKGGRNDQRKYQALFNG</sequence>
<dbReference type="Pfam" id="PF04365">
    <property type="entry name" value="BrnT_toxin"/>
    <property type="match status" value="1"/>
</dbReference>
<evidence type="ECO:0000313" key="1">
    <source>
        <dbReference type="EMBL" id="VDS05110.1"/>
    </source>
</evidence>
<dbReference type="AlphaFoldDB" id="A0A447ICA9"/>
<protein>
    <recommendedName>
        <fullName evidence="3">BrnT family toxin</fullName>
    </recommendedName>
</protein>
<name>A0A447ICA9_9HYPH</name>
<organism evidence="1 2">
    <name type="scientific">Devosia equisanguinis</name>
    <dbReference type="NCBI Taxonomy" id="2490941"/>
    <lineage>
        <taxon>Bacteria</taxon>
        <taxon>Pseudomonadati</taxon>
        <taxon>Pseudomonadota</taxon>
        <taxon>Alphaproteobacteria</taxon>
        <taxon>Hyphomicrobiales</taxon>
        <taxon>Devosiaceae</taxon>
        <taxon>Devosia</taxon>
    </lineage>
</organism>
<dbReference type="OrthoDB" id="839663at2"/>
<dbReference type="InterPro" id="IPR007460">
    <property type="entry name" value="BrnT_toxin"/>
</dbReference>
<gene>
    <name evidence="1" type="ORF">DEVEQU_02251</name>
</gene>
<accession>A0A447ICA9</accession>
<evidence type="ECO:0000313" key="2">
    <source>
        <dbReference type="Proteomes" id="UP000268844"/>
    </source>
</evidence>
<keyword evidence="2" id="KW-1185">Reference proteome</keyword>
<dbReference type="Gene3D" id="3.10.450.530">
    <property type="entry name" value="Ribonuclease toxin, BrnT, of type II toxin-antitoxin system"/>
    <property type="match status" value="1"/>
</dbReference>
<dbReference type="EMBL" id="UZWD01000027">
    <property type="protein sequence ID" value="VDS05110.1"/>
    <property type="molecule type" value="Genomic_DNA"/>
</dbReference>
<proteinExistence type="predicted"/>
<reference evidence="1 2" key="1">
    <citation type="submission" date="2018-12" db="EMBL/GenBank/DDBJ databases">
        <authorList>
            <person name="Criscuolo A."/>
        </authorList>
    </citation>
    <scope>NUCLEOTIDE SEQUENCE [LARGE SCALE GENOMIC DNA]</scope>
    <source>
        <strain evidence="1">ACIP1116281</strain>
    </source>
</reference>